<dbReference type="InterPro" id="IPR036388">
    <property type="entry name" value="WH-like_DNA-bd_sf"/>
</dbReference>
<protein>
    <submittedName>
        <fullName evidence="2">MarR family transcriptional regulator</fullName>
    </submittedName>
</protein>
<dbReference type="PANTHER" id="PTHR33164:SF99">
    <property type="entry name" value="MARR FAMILY REGULATORY PROTEIN"/>
    <property type="match status" value="1"/>
</dbReference>
<proteinExistence type="predicted"/>
<dbReference type="PROSITE" id="PS50995">
    <property type="entry name" value="HTH_MARR_2"/>
    <property type="match status" value="1"/>
</dbReference>
<dbReference type="InterPro" id="IPR036390">
    <property type="entry name" value="WH_DNA-bd_sf"/>
</dbReference>
<feature type="domain" description="HTH marR-type" evidence="1">
    <location>
        <begin position="5"/>
        <end position="136"/>
    </location>
</feature>
<keyword evidence="3" id="KW-1185">Reference proteome</keyword>
<organism evidence="2 3">
    <name type="scientific">Nonomuraea rosea</name>
    <dbReference type="NCBI Taxonomy" id="638574"/>
    <lineage>
        <taxon>Bacteria</taxon>
        <taxon>Bacillati</taxon>
        <taxon>Actinomycetota</taxon>
        <taxon>Actinomycetes</taxon>
        <taxon>Streptosporangiales</taxon>
        <taxon>Streptosporangiaceae</taxon>
        <taxon>Nonomuraea</taxon>
    </lineage>
</organism>
<evidence type="ECO:0000313" key="3">
    <source>
        <dbReference type="Proteomes" id="UP001500630"/>
    </source>
</evidence>
<dbReference type="Gene3D" id="1.10.10.10">
    <property type="entry name" value="Winged helix-like DNA-binding domain superfamily/Winged helix DNA-binding domain"/>
    <property type="match status" value="1"/>
</dbReference>
<accession>A0ABP6VJY4</accession>
<comment type="caution">
    <text evidence="2">The sequence shown here is derived from an EMBL/GenBank/DDBJ whole genome shotgun (WGS) entry which is preliminary data.</text>
</comment>
<sequence length="138" mass="15120">MEPALPELLTQLFDVTDTARGEATATLAEFELSGSQAGLLWALNPALPPVPMRELARRLLCDPSNVTLISAKLEKAGLVERRPHPTDGRVRVLALTERGVEVWHALMDRITATSPVLRLSPAERRRLAELLTKIQGPA</sequence>
<dbReference type="InterPro" id="IPR000835">
    <property type="entry name" value="HTH_MarR-typ"/>
</dbReference>
<reference evidence="3" key="1">
    <citation type="journal article" date="2019" name="Int. J. Syst. Evol. Microbiol.">
        <title>The Global Catalogue of Microorganisms (GCM) 10K type strain sequencing project: providing services to taxonomists for standard genome sequencing and annotation.</title>
        <authorList>
            <consortium name="The Broad Institute Genomics Platform"/>
            <consortium name="The Broad Institute Genome Sequencing Center for Infectious Disease"/>
            <person name="Wu L."/>
            <person name="Ma J."/>
        </authorList>
    </citation>
    <scope>NUCLEOTIDE SEQUENCE [LARGE SCALE GENOMIC DNA]</scope>
    <source>
        <strain evidence="3">JCM 17326</strain>
    </source>
</reference>
<dbReference type="SMART" id="SM00347">
    <property type="entry name" value="HTH_MARR"/>
    <property type="match status" value="1"/>
</dbReference>
<evidence type="ECO:0000313" key="2">
    <source>
        <dbReference type="EMBL" id="GAA3535473.1"/>
    </source>
</evidence>
<name>A0ABP6VJY4_9ACTN</name>
<dbReference type="PRINTS" id="PR00598">
    <property type="entry name" value="HTHMARR"/>
</dbReference>
<gene>
    <name evidence="2" type="ORF">GCM10022419_013830</name>
</gene>
<dbReference type="PANTHER" id="PTHR33164">
    <property type="entry name" value="TRANSCRIPTIONAL REGULATOR, MARR FAMILY"/>
    <property type="match status" value="1"/>
</dbReference>
<dbReference type="Proteomes" id="UP001500630">
    <property type="component" value="Unassembled WGS sequence"/>
</dbReference>
<dbReference type="EMBL" id="BAABDQ010000002">
    <property type="protein sequence ID" value="GAA3535473.1"/>
    <property type="molecule type" value="Genomic_DNA"/>
</dbReference>
<dbReference type="Pfam" id="PF01047">
    <property type="entry name" value="MarR"/>
    <property type="match status" value="1"/>
</dbReference>
<evidence type="ECO:0000259" key="1">
    <source>
        <dbReference type="PROSITE" id="PS50995"/>
    </source>
</evidence>
<dbReference type="InterPro" id="IPR039422">
    <property type="entry name" value="MarR/SlyA-like"/>
</dbReference>
<dbReference type="SUPFAM" id="SSF46785">
    <property type="entry name" value="Winged helix' DNA-binding domain"/>
    <property type="match status" value="1"/>
</dbReference>
<dbReference type="RefSeq" id="WP_345559734.1">
    <property type="nucleotide sequence ID" value="NZ_BAABDQ010000002.1"/>
</dbReference>